<proteinExistence type="predicted"/>
<name>A0A7Z0QTH3_9GAMM</name>
<dbReference type="RefSeq" id="WP_180545395.1">
    <property type="nucleotide sequence ID" value="NZ_JACCJZ010000017.1"/>
</dbReference>
<accession>A0A7Z0QTH3</accession>
<dbReference type="Proteomes" id="UP000589896">
    <property type="component" value="Unassembled WGS sequence"/>
</dbReference>
<dbReference type="EMBL" id="JACCJZ010000017">
    <property type="protein sequence ID" value="NYZ63183.1"/>
    <property type="molecule type" value="Genomic_DNA"/>
</dbReference>
<comment type="caution">
    <text evidence="2">The sequence shown here is derived from an EMBL/GenBank/DDBJ whole genome shotgun (WGS) entry which is preliminary data.</text>
</comment>
<feature type="region of interest" description="Disordered" evidence="1">
    <location>
        <begin position="476"/>
        <end position="499"/>
    </location>
</feature>
<evidence type="ECO:0000313" key="2">
    <source>
        <dbReference type="EMBL" id="NYZ63183.1"/>
    </source>
</evidence>
<evidence type="ECO:0000256" key="1">
    <source>
        <dbReference type="SAM" id="MobiDB-lite"/>
    </source>
</evidence>
<evidence type="ECO:0000313" key="3">
    <source>
        <dbReference type="Proteomes" id="UP000589896"/>
    </source>
</evidence>
<dbReference type="AlphaFoldDB" id="A0A7Z0QTH3"/>
<gene>
    <name evidence="2" type="ORF">H0E82_10465</name>
</gene>
<organism evidence="2 3">
    <name type="scientific">Luteimonas deserti</name>
    <dbReference type="NCBI Taxonomy" id="2752306"/>
    <lineage>
        <taxon>Bacteria</taxon>
        <taxon>Pseudomonadati</taxon>
        <taxon>Pseudomonadota</taxon>
        <taxon>Gammaproteobacteria</taxon>
        <taxon>Lysobacterales</taxon>
        <taxon>Lysobacteraceae</taxon>
        <taxon>Luteimonas</taxon>
    </lineage>
</organism>
<reference evidence="2 3" key="1">
    <citation type="submission" date="2020-07" db="EMBL/GenBank/DDBJ databases">
        <title>isolation of Luteimonas sp. SJ-16.</title>
        <authorList>
            <person name="Huang X.-X."/>
            <person name="Xu L."/>
            <person name="Sun J.-Q."/>
        </authorList>
    </citation>
    <scope>NUCLEOTIDE SEQUENCE [LARGE SCALE GENOMIC DNA]</scope>
    <source>
        <strain evidence="2 3">SJ-16</strain>
    </source>
</reference>
<protein>
    <submittedName>
        <fullName evidence="2">Uncharacterized protein</fullName>
    </submittedName>
</protein>
<feature type="compositionally biased region" description="Polar residues" evidence="1">
    <location>
        <begin position="477"/>
        <end position="499"/>
    </location>
</feature>
<keyword evidence="3" id="KW-1185">Reference proteome</keyword>
<sequence length="499" mass="53901">MTNSNPLTENELRAAAYFAVGVTSEGSIGGRDVAYRLSFAGNVGAGGRMEPVANSGYSFGTLQIDLGQHPEVARDLLNGYQRWAAMQPDRAALELAPNQYDATLVSLQRTGREMRATNAIDIDRTSINRFLASDDGRAFVHGLDTEHVNRVTAIDAVVGNRDSALERLQRTDLYREATGHDQAKLAGMFMKLQNQAGQGRWPGLLDRIEMGTLTSPAEVKTAIDGFLPNQRNGNPDYLESGADNTLRGISVLNALRSAGPDNPLATAWTNVLENPLVGPIAARGLNAANSNLGFEYDTVRSLFLTPEQSLRFITALDRGASLAEGNPERQAGGSRQPGFYVSGNDFVHWNRSGEGQAFIGGQWRSLHAQDLTRVRNTDGTTELAINENGQRSTLLRVDPRMPSLRADASTQAGTREATFAEERRVVVKAATFENPFLNDMLAAAIAGDGAGTRRAMDAFARSNEGMAFAQRGAELTANRQAEGQTLQPQASEQSGFERG</sequence>